<name>A0A0F9GRM5_9ZZZZ</name>
<reference evidence="1" key="1">
    <citation type="journal article" date="2015" name="Nature">
        <title>Complex archaea that bridge the gap between prokaryotes and eukaryotes.</title>
        <authorList>
            <person name="Spang A."/>
            <person name="Saw J.H."/>
            <person name="Jorgensen S.L."/>
            <person name="Zaremba-Niedzwiedzka K."/>
            <person name="Martijn J."/>
            <person name="Lind A.E."/>
            <person name="van Eijk R."/>
            <person name="Schleper C."/>
            <person name="Guy L."/>
            <person name="Ettema T.J."/>
        </authorList>
    </citation>
    <scope>NUCLEOTIDE SEQUENCE</scope>
</reference>
<dbReference type="Pfam" id="PF20364">
    <property type="entry name" value="DUF6659"/>
    <property type="match status" value="1"/>
</dbReference>
<evidence type="ECO:0008006" key="2">
    <source>
        <dbReference type="Google" id="ProtNLM"/>
    </source>
</evidence>
<organism evidence="1">
    <name type="scientific">marine sediment metagenome</name>
    <dbReference type="NCBI Taxonomy" id="412755"/>
    <lineage>
        <taxon>unclassified sequences</taxon>
        <taxon>metagenomes</taxon>
        <taxon>ecological metagenomes</taxon>
    </lineage>
</organism>
<protein>
    <recommendedName>
        <fullName evidence="2">Roadblock/LAMTOR2 domain-containing protein</fullName>
    </recommendedName>
</protein>
<sequence>MAEEISEYRVYEVRCKDVMEEEGVRFAGIIDESGKLLAGGFKPGVSPLEKDKEKFNQFLDRVIEISLRHEHKGTLGELNYVACRRDKVVLVSFPFPISKHLLLVSAEPNVSIEKLAEKISRSLKNPQEILILFKLNMKKINYQHPFFEHLKKYNIEWKDLQDYNYF</sequence>
<feature type="non-terminal residue" evidence="1">
    <location>
        <position position="166"/>
    </location>
</feature>
<gene>
    <name evidence="1" type="ORF">LCGC14_1794140</name>
</gene>
<dbReference type="InterPro" id="IPR046600">
    <property type="entry name" value="DUF6659"/>
</dbReference>
<evidence type="ECO:0000313" key="1">
    <source>
        <dbReference type="EMBL" id="KKM01469.1"/>
    </source>
</evidence>
<accession>A0A0F9GRM5</accession>
<dbReference type="AlphaFoldDB" id="A0A0F9GRM5"/>
<comment type="caution">
    <text evidence="1">The sequence shown here is derived from an EMBL/GenBank/DDBJ whole genome shotgun (WGS) entry which is preliminary data.</text>
</comment>
<proteinExistence type="predicted"/>
<dbReference type="EMBL" id="LAZR01017190">
    <property type="protein sequence ID" value="KKM01469.1"/>
    <property type="molecule type" value="Genomic_DNA"/>
</dbReference>